<evidence type="ECO:0000313" key="8">
    <source>
        <dbReference type="EMBL" id="PZX49960.1"/>
    </source>
</evidence>
<dbReference type="AlphaFoldDB" id="A0A2W7QV31"/>
<evidence type="ECO:0000256" key="3">
    <source>
        <dbReference type="ARBA" id="ARBA00022729"/>
    </source>
</evidence>
<evidence type="ECO:0000259" key="6">
    <source>
        <dbReference type="Pfam" id="PF07980"/>
    </source>
</evidence>
<accession>A0A2W7QV31</accession>
<dbReference type="EMBL" id="VORV01000024">
    <property type="protein sequence ID" value="TXD75529.1"/>
    <property type="molecule type" value="Genomic_DNA"/>
</dbReference>
<gene>
    <name evidence="9" type="ORF">ESW18_20165</name>
    <name evidence="8" type="ORF">LV84_04150</name>
</gene>
<dbReference type="Proteomes" id="UP000249115">
    <property type="component" value="Unassembled WGS sequence"/>
</dbReference>
<keyword evidence="5" id="KW-0998">Cell outer membrane</keyword>
<evidence type="ECO:0000259" key="7">
    <source>
        <dbReference type="Pfam" id="PF14322"/>
    </source>
</evidence>
<dbReference type="InterPro" id="IPR033985">
    <property type="entry name" value="SusD-like_N"/>
</dbReference>
<reference evidence="8 10" key="1">
    <citation type="submission" date="2018-06" db="EMBL/GenBank/DDBJ databases">
        <title>Genomic Encyclopedia of Archaeal and Bacterial Type Strains, Phase II (KMG-II): from individual species to whole genera.</title>
        <authorList>
            <person name="Goeker M."/>
        </authorList>
    </citation>
    <scope>NUCLEOTIDE SEQUENCE [LARGE SCALE GENOMIC DNA]</scope>
    <source>
        <strain evidence="8 10">DSM 22686</strain>
    </source>
</reference>
<keyword evidence="11" id="KW-1185">Reference proteome</keyword>
<keyword evidence="3" id="KW-0732">Signal</keyword>
<name>A0A2W7QV31_9BACT</name>
<evidence type="ECO:0000313" key="10">
    <source>
        <dbReference type="Proteomes" id="UP000249115"/>
    </source>
</evidence>
<dbReference type="PROSITE" id="PS51257">
    <property type="entry name" value="PROKAR_LIPOPROTEIN"/>
    <property type="match status" value="1"/>
</dbReference>
<evidence type="ECO:0000256" key="1">
    <source>
        <dbReference type="ARBA" id="ARBA00004442"/>
    </source>
</evidence>
<organism evidence="8 10">
    <name type="scientific">Algoriphagus ratkowskyi</name>
    <dbReference type="NCBI Taxonomy" id="57028"/>
    <lineage>
        <taxon>Bacteria</taxon>
        <taxon>Pseudomonadati</taxon>
        <taxon>Bacteroidota</taxon>
        <taxon>Cytophagia</taxon>
        <taxon>Cytophagales</taxon>
        <taxon>Cyclobacteriaceae</taxon>
        <taxon>Algoriphagus</taxon>
    </lineage>
</organism>
<dbReference type="SUPFAM" id="SSF48452">
    <property type="entry name" value="TPR-like"/>
    <property type="match status" value="1"/>
</dbReference>
<feature type="domain" description="RagB/SusD" evidence="6">
    <location>
        <begin position="329"/>
        <end position="437"/>
    </location>
</feature>
<protein>
    <submittedName>
        <fullName evidence="9">RagB/SusD family nutrient uptake outer membrane protein</fullName>
    </submittedName>
    <submittedName>
        <fullName evidence="8">SusD-like starch-binding protein associating with outer membrane</fullName>
    </submittedName>
</protein>
<dbReference type="Gene3D" id="1.25.40.390">
    <property type="match status" value="1"/>
</dbReference>
<dbReference type="Pfam" id="PF07980">
    <property type="entry name" value="SusD_RagB"/>
    <property type="match status" value="1"/>
</dbReference>
<proteinExistence type="inferred from homology"/>
<dbReference type="Pfam" id="PF14322">
    <property type="entry name" value="SusD-like_3"/>
    <property type="match status" value="1"/>
</dbReference>
<comment type="subcellular location">
    <subcellularLocation>
        <location evidence="1">Cell outer membrane</location>
    </subcellularLocation>
</comment>
<evidence type="ECO:0000256" key="4">
    <source>
        <dbReference type="ARBA" id="ARBA00023136"/>
    </source>
</evidence>
<keyword evidence="4" id="KW-0472">Membrane</keyword>
<sequence>MKKYIYIIYTGIMLGACDSFLDEKPSKDIDTPGTLDSLQALLDNSSSMNVYPAIPLMLGDEYFSNDAGILSLPPWQQNLYLWKDKPFQIDDLIFDWRDAYNQIQTANIILEALEEINTITPQWNEIKGAALFFRAQAYFNLYNLFLDGHNLEQSGLTPQIPIRRSSKILLKAEYTGKEEIKKLIREDMEESVTLLPEVVLYPFRPSVKAAKAFKARVYLAWEEYANAQKAAGELIQSGLALMDYKKLNPKVSYPFDLFNSEVLWHSRIGGYSFMFSQSAFQVNPELLALYEEEDLRKSLLFIKRPSGYVNFRGSYDGGITLFAGLAADEVYLIYAECLIRAGDLSRAADVLNSLLVTRYAEGFEPLQFDNETAALEVVLKERRKELLFRGLRWQDLRRLNKDDRFKTTLERSYENVSFKLAPNSENYLIPVPPRELSFN</sequence>
<comment type="caution">
    <text evidence="8">The sequence shown here is derived from an EMBL/GenBank/DDBJ whole genome shotgun (WGS) entry which is preliminary data.</text>
</comment>
<dbReference type="Proteomes" id="UP000321927">
    <property type="component" value="Unassembled WGS sequence"/>
</dbReference>
<dbReference type="InterPro" id="IPR011990">
    <property type="entry name" value="TPR-like_helical_dom_sf"/>
</dbReference>
<feature type="domain" description="SusD-like N-terminal" evidence="7">
    <location>
        <begin position="20"/>
        <end position="219"/>
    </location>
</feature>
<evidence type="ECO:0000313" key="11">
    <source>
        <dbReference type="Proteomes" id="UP000321927"/>
    </source>
</evidence>
<evidence type="ECO:0000256" key="5">
    <source>
        <dbReference type="ARBA" id="ARBA00023237"/>
    </source>
</evidence>
<dbReference type="OrthoDB" id="653598at2"/>
<dbReference type="EMBL" id="QKZU01000026">
    <property type="protein sequence ID" value="PZX49960.1"/>
    <property type="molecule type" value="Genomic_DNA"/>
</dbReference>
<evidence type="ECO:0000313" key="9">
    <source>
        <dbReference type="EMBL" id="TXD75529.1"/>
    </source>
</evidence>
<dbReference type="InterPro" id="IPR012944">
    <property type="entry name" value="SusD_RagB_dom"/>
</dbReference>
<evidence type="ECO:0000256" key="2">
    <source>
        <dbReference type="ARBA" id="ARBA00006275"/>
    </source>
</evidence>
<comment type="similarity">
    <text evidence="2">Belongs to the SusD family.</text>
</comment>
<dbReference type="GO" id="GO:0009279">
    <property type="term" value="C:cell outer membrane"/>
    <property type="evidence" value="ECO:0007669"/>
    <property type="project" value="UniProtKB-SubCell"/>
</dbReference>
<dbReference type="RefSeq" id="WP_086503321.1">
    <property type="nucleotide sequence ID" value="NZ_MSSV01000034.1"/>
</dbReference>
<reference evidence="9 11" key="2">
    <citation type="submission" date="2019-08" db="EMBL/GenBank/DDBJ databases">
        <title>Genome of Algoriphagus ratkowskyi IC026.</title>
        <authorList>
            <person name="Bowman J.P."/>
        </authorList>
    </citation>
    <scope>NUCLEOTIDE SEQUENCE [LARGE SCALE GENOMIC DNA]</scope>
    <source>
        <strain evidence="9 11">IC026</strain>
    </source>
</reference>